<dbReference type="Proteomes" id="UP000002213">
    <property type="component" value="Chromosome"/>
</dbReference>
<accession>C6WH62</accession>
<keyword evidence="2" id="KW-1185">Reference proteome</keyword>
<proteinExistence type="predicted"/>
<dbReference type="STRING" id="446462.Amir_4126"/>
<dbReference type="HOGENOM" id="CLU_3246060_0_0_11"/>
<evidence type="ECO:0000313" key="2">
    <source>
        <dbReference type="Proteomes" id="UP000002213"/>
    </source>
</evidence>
<sequence>MRFSPDFSRGTTEHGGEIGIGLGGEVEVWFDDRGAGAPACAS</sequence>
<protein>
    <submittedName>
        <fullName evidence="1">Uncharacterized protein</fullName>
    </submittedName>
</protein>
<dbReference type="AlphaFoldDB" id="C6WH62"/>
<organism evidence="1 2">
    <name type="scientific">Actinosynnema mirum (strain ATCC 29888 / DSM 43827 / JCM 3225 / NBRC 14064 / NCIMB 13271 / NRRL B-12336 / IMRU 3971 / 101)</name>
    <dbReference type="NCBI Taxonomy" id="446462"/>
    <lineage>
        <taxon>Bacteria</taxon>
        <taxon>Bacillati</taxon>
        <taxon>Actinomycetota</taxon>
        <taxon>Actinomycetes</taxon>
        <taxon>Pseudonocardiales</taxon>
        <taxon>Pseudonocardiaceae</taxon>
        <taxon>Actinosynnema</taxon>
    </lineage>
</organism>
<gene>
    <name evidence="1" type="ordered locus">Amir_4126</name>
</gene>
<evidence type="ECO:0000313" key="1">
    <source>
        <dbReference type="EMBL" id="ACU37981.1"/>
    </source>
</evidence>
<dbReference type="RefSeq" id="WP_015802868.1">
    <property type="nucleotide sequence ID" value="NC_013093.1"/>
</dbReference>
<dbReference type="EMBL" id="CP001630">
    <property type="protein sequence ID" value="ACU37981.1"/>
    <property type="molecule type" value="Genomic_DNA"/>
</dbReference>
<name>C6WH62_ACTMD</name>
<reference evidence="1 2" key="1">
    <citation type="journal article" date="2009" name="Stand. Genomic Sci.">
        <title>Complete genome sequence of Actinosynnema mirum type strain (101).</title>
        <authorList>
            <person name="Land M."/>
            <person name="Lapidus A."/>
            <person name="Mayilraj S."/>
            <person name="Chen F."/>
            <person name="Copeland A."/>
            <person name="Del Rio T.G."/>
            <person name="Nolan M."/>
            <person name="Lucas S."/>
            <person name="Tice H."/>
            <person name="Cheng J.F."/>
            <person name="Chertkov O."/>
            <person name="Bruce D."/>
            <person name="Goodwin L."/>
            <person name="Pitluck S."/>
            <person name="Rohde M."/>
            <person name="Goker M."/>
            <person name="Pati A."/>
            <person name="Ivanova N."/>
            <person name="Mavromatis K."/>
            <person name="Chen A."/>
            <person name="Palaniappan K."/>
            <person name="Hauser L."/>
            <person name="Chang Y.J."/>
            <person name="Jeffries C.C."/>
            <person name="Brettin T."/>
            <person name="Detter J.C."/>
            <person name="Han C."/>
            <person name="Chain P."/>
            <person name="Tindall B.J."/>
            <person name="Bristow J."/>
            <person name="Eisen J.A."/>
            <person name="Markowitz V."/>
            <person name="Hugenholtz P."/>
            <person name="Kyrpides N.C."/>
            <person name="Klenk H.P."/>
        </authorList>
    </citation>
    <scope>NUCLEOTIDE SEQUENCE [LARGE SCALE GENOMIC DNA]</scope>
    <source>
        <strain evidence="2">ATCC 29888 / DSM 43827 / JCM 3225 / NBRC 14064 / NCIMB 13271 / NRRL B-12336 / IMRU 3971 / 101</strain>
    </source>
</reference>
<dbReference type="KEGG" id="ami:Amir_4126"/>